<comment type="caution">
    <text evidence="2">The sequence shown here is derived from an EMBL/GenBank/DDBJ whole genome shotgun (WGS) entry which is preliminary data.</text>
</comment>
<feature type="chain" id="PRO_5046952172" description="DUF4468 domain-containing protein" evidence="1">
    <location>
        <begin position="17"/>
        <end position="163"/>
    </location>
</feature>
<keyword evidence="3" id="KW-1185">Reference proteome</keyword>
<dbReference type="EMBL" id="JBHUMD010000004">
    <property type="protein sequence ID" value="MFD2600950.1"/>
    <property type="molecule type" value="Genomic_DNA"/>
</dbReference>
<reference evidence="3" key="1">
    <citation type="journal article" date="2019" name="Int. J. Syst. Evol. Microbiol.">
        <title>The Global Catalogue of Microorganisms (GCM) 10K type strain sequencing project: providing services to taxonomists for standard genome sequencing and annotation.</title>
        <authorList>
            <consortium name="The Broad Institute Genomics Platform"/>
            <consortium name="The Broad Institute Genome Sequencing Center for Infectious Disease"/>
            <person name="Wu L."/>
            <person name="Ma J."/>
        </authorList>
    </citation>
    <scope>NUCLEOTIDE SEQUENCE [LARGE SCALE GENOMIC DNA]</scope>
    <source>
        <strain evidence="3">KCTC 42107</strain>
    </source>
</reference>
<accession>A0ABW5NQ13</accession>
<protein>
    <recommendedName>
        <fullName evidence="4">DUF4468 domain-containing protein</fullName>
    </recommendedName>
</protein>
<evidence type="ECO:0000313" key="2">
    <source>
        <dbReference type="EMBL" id="MFD2600950.1"/>
    </source>
</evidence>
<proteinExistence type="predicted"/>
<evidence type="ECO:0000313" key="3">
    <source>
        <dbReference type="Proteomes" id="UP001597480"/>
    </source>
</evidence>
<sequence>MKKLLLSLLFTLPAMAQDGFRNENGNLVWQHTYPATANIIATVETQPYLKVEIATNDTQTGFAEKIKNSCSEGSPAIRNDYKFSFTVKNEDGNYVVTVTDIKIIEVMGPIQARTVVNRCEKYLVDSSLKIRKDSRSQKDIGCIDNFLTGVFSGTMANVAMTAN</sequence>
<gene>
    <name evidence="2" type="ORF">ACFSR3_02670</name>
</gene>
<dbReference type="Proteomes" id="UP001597480">
    <property type="component" value="Unassembled WGS sequence"/>
</dbReference>
<name>A0ABW5NQ13_9FLAO</name>
<feature type="signal peptide" evidence="1">
    <location>
        <begin position="1"/>
        <end position="16"/>
    </location>
</feature>
<keyword evidence="1" id="KW-0732">Signal</keyword>
<evidence type="ECO:0008006" key="4">
    <source>
        <dbReference type="Google" id="ProtNLM"/>
    </source>
</evidence>
<dbReference type="RefSeq" id="WP_379819610.1">
    <property type="nucleotide sequence ID" value="NZ_JBHUMD010000004.1"/>
</dbReference>
<evidence type="ECO:0000256" key="1">
    <source>
        <dbReference type="SAM" id="SignalP"/>
    </source>
</evidence>
<organism evidence="2 3">
    <name type="scientific">Flavobacterium suzhouense</name>
    <dbReference type="NCBI Taxonomy" id="1529638"/>
    <lineage>
        <taxon>Bacteria</taxon>
        <taxon>Pseudomonadati</taxon>
        <taxon>Bacteroidota</taxon>
        <taxon>Flavobacteriia</taxon>
        <taxon>Flavobacteriales</taxon>
        <taxon>Flavobacteriaceae</taxon>
        <taxon>Flavobacterium</taxon>
    </lineage>
</organism>